<dbReference type="SUPFAM" id="SSF54791">
    <property type="entry name" value="Eukaryotic type KH-domain (KH-domain type I)"/>
    <property type="match status" value="5"/>
</dbReference>
<dbReference type="PANTHER" id="PTHR10288">
    <property type="entry name" value="KH DOMAIN CONTAINING RNA BINDING PROTEIN"/>
    <property type="match status" value="1"/>
</dbReference>
<keyword evidence="2" id="KW-0694">RNA-binding</keyword>
<dbReference type="PROSITE" id="PS50084">
    <property type="entry name" value="KH_TYPE_1"/>
    <property type="match status" value="4"/>
</dbReference>
<dbReference type="STRING" id="81985.R0GMF9"/>
<evidence type="ECO:0000256" key="3">
    <source>
        <dbReference type="SAM" id="MobiDB-lite"/>
    </source>
</evidence>
<sequence>MERSRSKRNYHYDQDYDGDSMPRSKPRYNNNYHFGGGGGGGNNRYRGGGGGGGGGGGNGRPSKSHPETMATTAYRILCHDAKAGGVIGKSGTIIKSIRQHTGAWINVHELVPGDAERIIEISDNRRRDPDGRMPSFSPAQEALFSVHDRILESEPQFGYGGAQPEEEEDYGGVRPGGGRVVTRLVVSRMHVGCLLGKGGKIIEQMRIETKTHIRILPRESNLPRCVSLSEEIVQIVGELHAVKNALAIVSSRLRESQHRDRNNFQGRLHSPERPFPAAADDYIPQQRRQPSERFPQGNYRNNNFSSRQSNFAEEASAVPVGENAQPFYTEELVFRILCPTDKIFRVVGETQGIINLLQNDIGVDVRVSDPVAGSDEQIITISSEEAPDDPLFPAQEALLHIQTQIIDLIPDQDTLITTRLVVPSRDSICLEGKAGSVSEISRLTGTSVQILAREEIPRFVSINDVVIQIAGEIRAAREALVELTSRLRSHMYKELSQKETPPASTSTSGPLEGVAGVMEVASSNNTTQSREGLTGSNLILQQASTIMPQFKEAVGSVAKAGESEHRDEVPVTTSRMAVPLVTRSTLEVVLPEAALHKLVTKSRNKLAHISEWSGASVTLVEDRPEETQNIIRISGTPEQAERAQSLLQGFILSMQEDVM</sequence>
<evidence type="ECO:0000259" key="4">
    <source>
        <dbReference type="SMART" id="SM00322"/>
    </source>
</evidence>
<dbReference type="Pfam" id="PF00013">
    <property type="entry name" value="KH_1"/>
    <property type="match status" value="3"/>
</dbReference>
<reference evidence="6" key="1">
    <citation type="journal article" date="2013" name="Nat. Genet.">
        <title>The Capsella rubella genome and the genomic consequences of rapid mating system evolution.</title>
        <authorList>
            <person name="Slotte T."/>
            <person name="Hazzouri K.M."/>
            <person name="Agren J.A."/>
            <person name="Koenig D."/>
            <person name="Maumus F."/>
            <person name="Guo Y.L."/>
            <person name="Steige K."/>
            <person name="Platts A.E."/>
            <person name="Escobar J.S."/>
            <person name="Newman L.K."/>
            <person name="Wang W."/>
            <person name="Mandakova T."/>
            <person name="Vello E."/>
            <person name="Smith L.M."/>
            <person name="Henz S.R."/>
            <person name="Steffen J."/>
            <person name="Takuno S."/>
            <person name="Brandvain Y."/>
            <person name="Coop G."/>
            <person name="Andolfatto P."/>
            <person name="Hu T.T."/>
            <person name="Blanchette M."/>
            <person name="Clark R.M."/>
            <person name="Quesneville H."/>
            <person name="Nordborg M."/>
            <person name="Gaut B.S."/>
            <person name="Lysak M.A."/>
            <person name="Jenkins J."/>
            <person name="Grimwood J."/>
            <person name="Chapman J."/>
            <person name="Prochnik S."/>
            <person name="Shu S."/>
            <person name="Rokhsar D."/>
            <person name="Schmutz J."/>
            <person name="Weigel D."/>
            <person name="Wright S.I."/>
        </authorList>
    </citation>
    <scope>NUCLEOTIDE SEQUENCE [LARGE SCALE GENOMIC DNA]</scope>
    <source>
        <strain evidence="6">cv. Monte Gargano</strain>
    </source>
</reference>
<feature type="domain" description="K Homology" evidence="4">
    <location>
        <begin position="330"/>
        <end position="403"/>
    </location>
</feature>
<dbReference type="CDD" id="cd22460">
    <property type="entry name" value="KH-I_PEPPER_rpt2_like"/>
    <property type="match status" value="2"/>
</dbReference>
<feature type="compositionally biased region" description="Basic and acidic residues" evidence="3">
    <location>
        <begin position="1"/>
        <end position="14"/>
    </location>
</feature>
<keyword evidence="6" id="KW-1185">Reference proteome</keyword>
<evidence type="ECO:0000313" key="6">
    <source>
        <dbReference type="Proteomes" id="UP000029121"/>
    </source>
</evidence>
<dbReference type="AlphaFoldDB" id="R0GMF9"/>
<dbReference type="InterPro" id="IPR004088">
    <property type="entry name" value="KH_dom_type_1"/>
</dbReference>
<keyword evidence="1" id="KW-0677">Repeat</keyword>
<proteinExistence type="predicted"/>
<feature type="compositionally biased region" description="Gly residues" evidence="3">
    <location>
        <begin position="34"/>
        <end position="59"/>
    </location>
</feature>
<feature type="domain" description="K Homology" evidence="4">
    <location>
        <begin position="414"/>
        <end position="488"/>
    </location>
</feature>
<dbReference type="Gene3D" id="3.30.310.210">
    <property type="match status" value="1"/>
</dbReference>
<dbReference type="EMBL" id="KB870812">
    <property type="protein sequence ID" value="EOA12383.1"/>
    <property type="molecule type" value="Genomic_DNA"/>
</dbReference>
<feature type="region of interest" description="Disordered" evidence="3">
    <location>
        <begin position="1"/>
        <end position="66"/>
    </location>
</feature>
<accession>R0GMF9</accession>
<feature type="region of interest" description="Disordered" evidence="3">
    <location>
        <begin position="257"/>
        <end position="278"/>
    </location>
</feature>
<dbReference type="Proteomes" id="UP000029121">
    <property type="component" value="Unassembled WGS sequence"/>
</dbReference>
<feature type="domain" description="K Homology" evidence="4">
    <location>
        <begin position="178"/>
        <end position="254"/>
    </location>
</feature>
<dbReference type="KEGG" id="crb:17876799"/>
<dbReference type="GO" id="GO:0003723">
    <property type="term" value="F:RNA binding"/>
    <property type="evidence" value="ECO:0007669"/>
    <property type="project" value="UniProtKB-UniRule"/>
</dbReference>
<dbReference type="OrthoDB" id="442947at2759"/>
<dbReference type="InterPro" id="IPR036612">
    <property type="entry name" value="KH_dom_type_1_sf"/>
</dbReference>
<evidence type="ECO:0000313" key="5">
    <source>
        <dbReference type="EMBL" id="EOA12383.1"/>
    </source>
</evidence>
<organism evidence="5 6">
    <name type="scientific">Capsella rubella</name>
    <dbReference type="NCBI Taxonomy" id="81985"/>
    <lineage>
        <taxon>Eukaryota</taxon>
        <taxon>Viridiplantae</taxon>
        <taxon>Streptophyta</taxon>
        <taxon>Embryophyta</taxon>
        <taxon>Tracheophyta</taxon>
        <taxon>Spermatophyta</taxon>
        <taxon>Magnoliopsida</taxon>
        <taxon>eudicotyledons</taxon>
        <taxon>Gunneridae</taxon>
        <taxon>Pentapetalae</taxon>
        <taxon>rosids</taxon>
        <taxon>malvids</taxon>
        <taxon>Brassicales</taxon>
        <taxon>Brassicaceae</taxon>
        <taxon>Camelineae</taxon>
        <taxon>Capsella</taxon>
    </lineage>
</organism>
<dbReference type="InterPro" id="IPR004087">
    <property type="entry name" value="KH_dom"/>
</dbReference>
<dbReference type="SMART" id="SM00322">
    <property type="entry name" value="KH"/>
    <property type="match status" value="5"/>
</dbReference>
<dbReference type="CDD" id="cd22459">
    <property type="entry name" value="KH-I_PEPPER_rpt1_like"/>
    <property type="match status" value="2"/>
</dbReference>
<evidence type="ECO:0000256" key="2">
    <source>
        <dbReference type="PROSITE-ProRule" id="PRU00117"/>
    </source>
</evidence>
<gene>
    <name evidence="5" type="ORF">CARUB_v10026043mg</name>
</gene>
<dbReference type="eggNOG" id="KOG2190">
    <property type="taxonomic scope" value="Eukaryota"/>
</dbReference>
<evidence type="ECO:0000256" key="1">
    <source>
        <dbReference type="ARBA" id="ARBA00022737"/>
    </source>
</evidence>
<name>R0GMF9_9BRAS</name>
<protein>
    <recommendedName>
        <fullName evidence="4">K Homology domain-containing protein</fullName>
    </recommendedName>
</protein>
<feature type="domain" description="K Homology" evidence="4">
    <location>
        <begin position="582"/>
        <end position="652"/>
    </location>
</feature>
<dbReference type="Gene3D" id="3.30.1370.10">
    <property type="entry name" value="K Homology domain, type 1"/>
    <property type="match status" value="3"/>
</dbReference>
<feature type="domain" description="K Homology" evidence="4">
    <location>
        <begin position="70"/>
        <end position="151"/>
    </location>
</feature>